<evidence type="ECO:0000313" key="3">
    <source>
        <dbReference type="Proteomes" id="UP001168338"/>
    </source>
</evidence>
<sequence length="614" mass="66710">MLFKRLRRRFSLKPAFRQAWRGEGVLHDQQWQPIPGAAGAEIYPLTRRPDVSCSNAYIIRTASEILIIDTGADSAQMAEIVERVRDETVTLPRPVLLVITHCHLDHCFAIIRDEALRAVAPLTIAAQEDGARALASADKALTVSDLFHWEIKPLAVDLHLLNAADRAHGGIRTVELAGGGRAVLSMKVPGTAGDLSFSCQTVLLGSGERLEVYHVPGHTPDSICIRIGECLFIGDLLFATAPGIAGIAGWDPSALSASLEGVRWLLESEPICLCCSGHGRAVPAAAVAEMLPKLQREAAAMAGIGVFDPERLRRSREEAIDLLAEANRLFSVIAGRLYSLAYALEELGEAEEGQRYQNLIEADRIDEFLVDFGRFAGEFSEGKKIELQLVLKAVQIIQRIGQVFAQDRLDHVVDASLLRRADRLLSDFMDTVCCYPSEGRCRSVDLNTLISDLVKGLHVPPLSDEAFIEAADDDDAYREALVARLAYLPLFEETCLDVSLCESPLPVMTDAERLSDALTGVLEDLVSAGVTDIRLTTSLSGCSVLLGIAYPGCALPGTKTGERLRLYRREFLRCGAGLASRDGNGVSELCIALNTADALAISSQENDRSGWDRA</sequence>
<reference evidence="2" key="1">
    <citation type="submission" date="2019-05" db="EMBL/GenBank/DDBJ databases">
        <title>Methanoculleus sp. FWC-SCC1, a methanogenic archaeon isolated from deep marine cold seep.</title>
        <authorList>
            <person name="Chen Y.-W."/>
            <person name="Chen S.-C."/>
            <person name="Teng N.-H."/>
            <person name="Lai M.-C."/>
        </authorList>
    </citation>
    <scope>NUCLEOTIDE SEQUENCE</scope>
    <source>
        <strain evidence="2">FWC-SCC1</strain>
    </source>
</reference>
<evidence type="ECO:0000313" key="2">
    <source>
        <dbReference type="EMBL" id="MDN7024913.1"/>
    </source>
</evidence>
<dbReference type="PANTHER" id="PTHR42951">
    <property type="entry name" value="METALLO-BETA-LACTAMASE DOMAIN-CONTAINING"/>
    <property type="match status" value="1"/>
</dbReference>
<accession>A0ABT8MAE9</accession>
<keyword evidence="3" id="KW-1185">Reference proteome</keyword>
<dbReference type="Pfam" id="PF00753">
    <property type="entry name" value="Lactamase_B"/>
    <property type="match status" value="1"/>
</dbReference>
<dbReference type="InterPro" id="IPR001279">
    <property type="entry name" value="Metallo-B-lactamas"/>
</dbReference>
<dbReference type="SMART" id="SM00849">
    <property type="entry name" value="Lactamase_B"/>
    <property type="match status" value="1"/>
</dbReference>
<dbReference type="InterPro" id="IPR036866">
    <property type="entry name" value="RibonucZ/Hydroxyglut_hydro"/>
</dbReference>
<proteinExistence type="predicted"/>
<feature type="domain" description="Metallo-beta-lactamase" evidence="1">
    <location>
        <begin position="53"/>
        <end position="278"/>
    </location>
</feature>
<dbReference type="EMBL" id="VCYH01000005">
    <property type="protein sequence ID" value="MDN7024913.1"/>
    <property type="molecule type" value="Genomic_DNA"/>
</dbReference>
<dbReference type="Proteomes" id="UP001168338">
    <property type="component" value="Unassembled WGS sequence"/>
</dbReference>
<dbReference type="CDD" id="cd06262">
    <property type="entry name" value="metallo-hydrolase-like_MBL-fold"/>
    <property type="match status" value="1"/>
</dbReference>
<name>A0ABT8MAE9_9EURY</name>
<dbReference type="InterPro" id="IPR050855">
    <property type="entry name" value="NDM-1-like"/>
</dbReference>
<comment type="caution">
    <text evidence="2">The sequence shown here is derived from an EMBL/GenBank/DDBJ whole genome shotgun (WGS) entry which is preliminary data.</text>
</comment>
<evidence type="ECO:0000259" key="1">
    <source>
        <dbReference type="SMART" id="SM00849"/>
    </source>
</evidence>
<dbReference type="PANTHER" id="PTHR42951:SF4">
    <property type="entry name" value="ACYL-COENZYME A THIOESTERASE MBLAC2"/>
    <property type="match status" value="1"/>
</dbReference>
<dbReference type="SUPFAM" id="SSF56281">
    <property type="entry name" value="Metallo-hydrolase/oxidoreductase"/>
    <property type="match status" value="1"/>
</dbReference>
<dbReference type="Gene3D" id="3.60.15.10">
    <property type="entry name" value="Ribonuclease Z/Hydroxyacylglutathione hydrolase-like"/>
    <property type="match status" value="1"/>
</dbReference>
<protein>
    <submittedName>
        <fullName evidence="2">MBL fold metallo-hydrolase</fullName>
    </submittedName>
</protein>
<organism evidence="2 3">
    <name type="scientific">Methanoculleus frigidifontis</name>
    <dbReference type="NCBI Taxonomy" id="2584085"/>
    <lineage>
        <taxon>Archaea</taxon>
        <taxon>Methanobacteriati</taxon>
        <taxon>Methanobacteriota</taxon>
        <taxon>Stenosarchaea group</taxon>
        <taxon>Methanomicrobia</taxon>
        <taxon>Methanomicrobiales</taxon>
        <taxon>Methanomicrobiaceae</taxon>
        <taxon>Methanoculleus</taxon>
    </lineage>
</organism>
<gene>
    <name evidence="2" type="ORF">FGU65_08430</name>
</gene>